<dbReference type="PRINTS" id="PR00412">
    <property type="entry name" value="EPOXHYDRLASE"/>
</dbReference>
<dbReference type="PANTHER" id="PTHR43798">
    <property type="entry name" value="MONOACYLGLYCEROL LIPASE"/>
    <property type="match status" value="1"/>
</dbReference>
<dbReference type="SUPFAM" id="SSF53474">
    <property type="entry name" value="alpha/beta-Hydrolases"/>
    <property type="match status" value="1"/>
</dbReference>
<dbReference type="OrthoDB" id="5296151at2"/>
<dbReference type="GO" id="GO:0016020">
    <property type="term" value="C:membrane"/>
    <property type="evidence" value="ECO:0007669"/>
    <property type="project" value="TreeGrafter"/>
</dbReference>
<dbReference type="AlphaFoldDB" id="E1X0R7"/>
<dbReference type="Proteomes" id="UP000008963">
    <property type="component" value="Chromosome"/>
</dbReference>
<evidence type="ECO:0000313" key="3">
    <source>
        <dbReference type="Proteomes" id="UP000008963"/>
    </source>
</evidence>
<dbReference type="STRING" id="862908.BMS_1552"/>
<dbReference type="InterPro" id="IPR029058">
    <property type="entry name" value="AB_hydrolase_fold"/>
</dbReference>
<reference evidence="3" key="1">
    <citation type="journal article" date="2013" name="ISME J.">
        <title>A small predatory core genome in the divergent marine Bacteriovorax marinus SJ and the terrestrial Bdellovibrio bacteriovorus.</title>
        <authorList>
            <person name="Crossman L.C."/>
            <person name="Chen H."/>
            <person name="Cerdeno-Tarraga A.M."/>
            <person name="Brooks K."/>
            <person name="Quail M.A."/>
            <person name="Pineiro S.A."/>
            <person name="Hobley L."/>
            <person name="Sockett R.E."/>
            <person name="Bentley S.D."/>
            <person name="Parkhill J."/>
            <person name="Williams H.N."/>
            <person name="Stine O.C."/>
        </authorList>
    </citation>
    <scope>NUCLEOTIDE SEQUENCE [LARGE SCALE GENOMIC DNA]</scope>
    <source>
        <strain evidence="3">ATCC BAA-682 / DSM 15412 / SJ</strain>
    </source>
</reference>
<dbReference type="EMBL" id="FQ312005">
    <property type="protein sequence ID" value="CBW26405.1"/>
    <property type="molecule type" value="Genomic_DNA"/>
</dbReference>
<sequence length="280" mass="33105">MYCVDSRFRNGLEIFFINEVKDFDRDIIVMLHGFPDDAFSFEGQIESLKERFNIIAPFMHGVLNDSELNKNRICPRELIHDILHLLKEVNPNGEKRVYLMGHDLGCFLSTAIAQISSHQIKGIVHINGLGLQQFYSRKYNLNQWIKSYYVLLTQVNIFRFFVTKVFPDFFLNLIYKLSYIEKDHDLYQRDRRVFNSIYIYKYLFRKTFSLIGAPTMKVSVPTLFLWGNRDNFLEIPSLVEVEKFYDKAQVRVLPGGHWVHLSAQDKVNRILENWSGFCHE</sequence>
<dbReference type="RefSeq" id="WP_014244188.1">
    <property type="nucleotide sequence ID" value="NC_016620.1"/>
</dbReference>
<dbReference type="Gene3D" id="3.40.50.1820">
    <property type="entry name" value="alpha/beta hydrolase"/>
    <property type="match status" value="1"/>
</dbReference>
<dbReference type="HOGENOM" id="CLU_020336_7_3_7"/>
<organism evidence="2 3">
    <name type="scientific">Halobacteriovorax marinus (strain ATCC BAA-682 / DSM 15412 / SJ)</name>
    <name type="common">Bacteriovorax marinus</name>
    <dbReference type="NCBI Taxonomy" id="862908"/>
    <lineage>
        <taxon>Bacteria</taxon>
        <taxon>Pseudomonadati</taxon>
        <taxon>Bdellovibrionota</taxon>
        <taxon>Bacteriovoracia</taxon>
        <taxon>Bacteriovoracales</taxon>
        <taxon>Halobacteriovoraceae</taxon>
        <taxon>Halobacteriovorax</taxon>
    </lineage>
</organism>
<dbReference type="PATRIC" id="fig|862908.3.peg.1478"/>
<dbReference type="eggNOG" id="COG0596">
    <property type="taxonomic scope" value="Bacteria"/>
</dbReference>
<keyword evidence="3" id="KW-1185">Reference proteome</keyword>
<accession>E1X0R7</accession>
<evidence type="ECO:0000313" key="2">
    <source>
        <dbReference type="EMBL" id="CBW26405.1"/>
    </source>
</evidence>
<protein>
    <submittedName>
        <fullName evidence="2">Hydrolase</fullName>
    </submittedName>
</protein>
<dbReference type="PANTHER" id="PTHR43798:SF33">
    <property type="entry name" value="HYDROLASE, PUTATIVE (AFU_ORTHOLOGUE AFUA_2G14860)-RELATED"/>
    <property type="match status" value="1"/>
</dbReference>
<dbReference type="KEGG" id="bmx:BMS_1552"/>
<proteinExistence type="predicted"/>
<name>E1X0R7_HALMS</name>
<dbReference type="Pfam" id="PF00561">
    <property type="entry name" value="Abhydrolase_1"/>
    <property type="match status" value="1"/>
</dbReference>
<keyword evidence="2" id="KW-0378">Hydrolase</keyword>
<dbReference type="GO" id="GO:0047372">
    <property type="term" value="F:monoacylglycerol lipase activity"/>
    <property type="evidence" value="ECO:0007669"/>
    <property type="project" value="TreeGrafter"/>
</dbReference>
<feature type="domain" description="AB hydrolase-1" evidence="1">
    <location>
        <begin position="27"/>
        <end position="262"/>
    </location>
</feature>
<dbReference type="InterPro" id="IPR000073">
    <property type="entry name" value="AB_hydrolase_1"/>
</dbReference>
<dbReference type="GO" id="GO:0046464">
    <property type="term" value="P:acylglycerol catabolic process"/>
    <property type="evidence" value="ECO:0007669"/>
    <property type="project" value="TreeGrafter"/>
</dbReference>
<dbReference type="InterPro" id="IPR000639">
    <property type="entry name" value="Epox_hydrolase-like"/>
</dbReference>
<gene>
    <name evidence="2" type="ordered locus">BMS_1552</name>
</gene>
<evidence type="ECO:0000259" key="1">
    <source>
        <dbReference type="Pfam" id="PF00561"/>
    </source>
</evidence>
<dbReference type="InterPro" id="IPR050266">
    <property type="entry name" value="AB_hydrolase_sf"/>
</dbReference>